<dbReference type="Pfam" id="PF01810">
    <property type="entry name" value="LysE"/>
    <property type="match status" value="1"/>
</dbReference>
<feature type="transmembrane region" description="Helical" evidence="6">
    <location>
        <begin position="41"/>
        <end position="65"/>
    </location>
</feature>
<dbReference type="GO" id="GO:0015171">
    <property type="term" value="F:amino acid transmembrane transporter activity"/>
    <property type="evidence" value="ECO:0007669"/>
    <property type="project" value="TreeGrafter"/>
</dbReference>
<keyword evidence="2" id="KW-1003">Cell membrane</keyword>
<organism evidence="7 8">
    <name type="scientific">Sporomusa ovata</name>
    <dbReference type="NCBI Taxonomy" id="2378"/>
    <lineage>
        <taxon>Bacteria</taxon>
        <taxon>Bacillati</taxon>
        <taxon>Bacillota</taxon>
        <taxon>Negativicutes</taxon>
        <taxon>Selenomonadales</taxon>
        <taxon>Sporomusaceae</taxon>
        <taxon>Sporomusa</taxon>
    </lineage>
</organism>
<reference evidence="8" key="1">
    <citation type="submission" date="2015-03" db="EMBL/GenBank/DDBJ databases">
        <authorList>
            <person name="Nijsse Bart"/>
        </authorList>
    </citation>
    <scope>NUCLEOTIDE SEQUENCE [LARGE SCALE GENOMIC DNA]</scope>
</reference>
<evidence type="ECO:0000256" key="6">
    <source>
        <dbReference type="SAM" id="Phobius"/>
    </source>
</evidence>
<dbReference type="PANTHER" id="PTHR30086:SF20">
    <property type="entry name" value="ARGININE EXPORTER PROTEIN ARGO-RELATED"/>
    <property type="match status" value="1"/>
</dbReference>
<evidence type="ECO:0000313" key="7">
    <source>
        <dbReference type="EMBL" id="CQR70984.1"/>
    </source>
</evidence>
<dbReference type="RefSeq" id="WP_021169693.1">
    <property type="nucleotide sequence ID" value="NZ_CTRP01000003.1"/>
</dbReference>
<gene>
    <name evidence="7" type="ORF">SpAn4DRAFT_1962</name>
</gene>
<evidence type="ECO:0000256" key="5">
    <source>
        <dbReference type="ARBA" id="ARBA00023136"/>
    </source>
</evidence>
<keyword evidence="5 6" id="KW-0472">Membrane</keyword>
<feature type="transmembrane region" description="Helical" evidence="6">
    <location>
        <begin position="120"/>
        <end position="140"/>
    </location>
</feature>
<keyword evidence="8" id="KW-1185">Reference proteome</keyword>
<dbReference type="PIRSF" id="PIRSF006324">
    <property type="entry name" value="LeuE"/>
    <property type="match status" value="1"/>
</dbReference>
<dbReference type="EMBL" id="CTRP01000003">
    <property type="protein sequence ID" value="CQR70984.1"/>
    <property type="molecule type" value="Genomic_DNA"/>
</dbReference>
<evidence type="ECO:0000313" key="8">
    <source>
        <dbReference type="Proteomes" id="UP000049855"/>
    </source>
</evidence>
<keyword evidence="4 6" id="KW-1133">Transmembrane helix</keyword>
<evidence type="ECO:0000256" key="2">
    <source>
        <dbReference type="ARBA" id="ARBA00022475"/>
    </source>
</evidence>
<feature type="transmembrane region" description="Helical" evidence="6">
    <location>
        <begin position="71"/>
        <end position="89"/>
    </location>
</feature>
<evidence type="ECO:0000256" key="3">
    <source>
        <dbReference type="ARBA" id="ARBA00022692"/>
    </source>
</evidence>
<feature type="transmembrane region" description="Helical" evidence="6">
    <location>
        <begin position="6"/>
        <end position="29"/>
    </location>
</feature>
<sequence length="211" mass="22343">MDDLTYWILFLSASLAINISPGPDLFYVLSRTIACGKNAGMASSLGVGTGALVHVTAAALGLSAILATSVIAFSVVKYVGAAYLIYLGIKNLRSAGGIPELSAAKIVEVSSWTAFKQGMLVDILNPKAAIFFMAFLPQFIRPEIGVVPLQLFGLGIVVILMGFAVEFSVIFLAAKITGCLRRNQSLSSWLDRALGSILIALGIRLAFVEKT</sequence>
<evidence type="ECO:0000256" key="1">
    <source>
        <dbReference type="ARBA" id="ARBA00004651"/>
    </source>
</evidence>
<proteinExistence type="predicted"/>
<dbReference type="InterPro" id="IPR001123">
    <property type="entry name" value="LeuE-type"/>
</dbReference>
<keyword evidence="3 6" id="KW-0812">Transmembrane</keyword>
<dbReference type="AlphaFoldDB" id="A0A0U1KWA9"/>
<dbReference type="PANTHER" id="PTHR30086">
    <property type="entry name" value="ARGININE EXPORTER PROTEIN ARGO"/>
    <property type="match status" value="1"/>
</dbReference>
<dbReference type="Proteomes" id="UP000049855">
    <property type="component" value="Unassembled WGS sequence"/>
</dbReference>
<feature type="transmembrane region" description="Helical" evidence="6">
    <location>
        <begin position="152"/>
        <end position="177"/>
    </location>
</feature>
<dbReference type="GO" id="GO:0005886">
    <property type="term" value="C:plasma membrane"/>
    <property type="evidence" value="ECO:0007669"/>
    <property type="project" value="UniProtKB-SubCell"/>
</dbReference>
<evidence type="ECO:0000256" key="4">
    <source>
        <dbReference type="ARBA" id="ARBA00022989"/>
    </source>
</evidence>
<protein>
    <submittedName>
        <fullName evidence="7">COG1280: Putative threonine efflux protein</fullName>
    </submittedName>
</protein>
<accession>A0A0U1KWA9</accession>
<feature type="transmembrane region" description="Helical" evidence="6">
    <location>
        <begin position="189"/>
        <end position="207"/>
    </location>
</feature>
<name>A0A0U1KWA9_9FIRM</name>
<comment type="subcellular location">
    <subcellularLocation>
        <location evidence="1">Cell membrane</location>
        <topology evidence="1">Multi-pass membrane protein</topology>
    </subcellularLocation>
</comment>